<comment type="caution">
    <text evidence="2">The sequence shown here is derived from an EMBL/GenBank/DDBJ whole genome shotgun (WGS) entry which is preliminary data.</text>
</comment>
<name>A0A060SD98_PYCCI</name>
<feature type="region of interest" description="Disordered" evidence="1">
    <location>
        <begin position="306"/>
        <end position="326"/>
    </location>
</feature>
<feature type="compositionally biased region" description="Low complexity" evidence="1">
    <location>
        <begin position="346"/>
        <end position="366"/>
    </location>
</feature>
<dbReference type="EMBL" id="CCBP010000113">
    <property type="protein sequence ID" value="CDO72492.1"/>
    <property type="molecule type" value="Genomic_DNA"/>
</dbReference>
<evidence type="ECO:0000256" key="1">
    <source>
        <dbReference type="SAM" id="MobiDB-lite"/>
    </source>
</evidence>
<proteinExistence type="predicted"/>
<feature type="compositionally biased region" description="Low complexity" evidence="1">
    <location>
        <begin position="188"/>
        <end position="202"/>
    </location>
</feature>
<feature type="compositionally biased region" description="Low complexity" evidence="1">
    <location>
        <begin position="81"/>
        <end position="97"/>
    </location>
</feature>
<feature type="compositionally biased region" description="Polar residues" evidence="1">
    <location>
        <begin position="213"/>
        <end position="228"/>
    </location>
</feature>
<reference evidence="2" key="1">
    <citation type="submission" date="2014-01" db="EMBL/GenBank/DDBJ databases">
        <title>The genome of the white-rot fungus Pycnoporus cinnabarinus: a basidiomycete model with a versatile arsenal for lignocellulosic biomass breakdown.</title>
        <authorList>
            <person name="Levasseur A."/>
            <person name="Lomascolo A."/>
            <person name="Ruiz-Duenas F.J."/>
            <person name="Uzan E."/>
            <person name="Piumi F."/>
            <person name="Kues U."/>
            <person name="Ram A.F.J."/>
            <person name="Murat C."/>
            <person name="Haon M."/>
            <person name="Benoit I."/>
            <person name="Arfi Y."/>
            <person name="Chevret D."/>
            <person name="Drula E."/>
            <person name="Kwon M.J."/>
            <person name="Gouret P."/>
            <person name="Lesage-Meessen L."/>
            <person name="Lombard V."/>
            <person name="Mariette J."/>
            <person name="Noirot C."/>
            <person name="Park J."/>
            <person name="Patyshakuliyeva A."/>
            <person name="Wieneger R.A.B."/>
            <person name="Wosten H.A.B."/>
            <person name="Martin F."/>
            <person name="Coutinho P.M."/>
            <person name="de Vries R."/>
            <person name="Martinez A.T."/>
            <person name="Klopp C."/>
            <person name="Pontarotti P."/>
            <person name="Henrissat B."/>
            <person name="Record E."/>
        </authorList>
    </citation>
    <scope>NUCLEOTIDE SEQUENCE [LARGE SCALE GENOMIC DNA]</scope>
    <source>
        <strain evidence="2">BRFM137</strain>
    </source>
</reference>
<accession>A0A060SD98</accession>
<dbReference type="STRING" id="5643.A0A060SD98"/>
<evidence type="ECO:0000313" key="2">
    <source>
        <dbReference type="EMBL" id="CDO72492.1"/>
    </source>
</evidence>
<evidence type="ECO:0000313" key="3">
    <source>
        <dbReference type="Proteomes" id="UP000029665"/>
    </source>
</evidence>
<feature type="region of interest" description="Disordered" evidence="1">
    <location>
        <begin position="42"/>
        <end position="135"/>
    </location>
</feature>
<dbReference type="OMA" id="CAELPND"/>
<dbReference type="AlphaFoldDB" id="A0A060SD98"/>
<feature type="compositionally biased region" description="Low complexity" evidence="1">
    <location>
        <begin position="54"/>
        <end position="64"/>
    </location>
</feature>
<gene>
    <name evidence="2" type="ORF">BN946_scf184980.g33</name>
</gene>
<dbReference type="HOGENOM" id="CLU_601501_0_0_1"/>
<feature type="region of interest" description="Disordered" evidence="1">
    <location>
        <begin position="338"/>
        <end position="376"/>
    </location>
</feature>
<feature type="compositionally biased region" description="Basic and acidic residues" evidence="1">
    <location>
        <begin position="68"/>
        <end position="78"/>
    </location>
</feature>
<keyword evidence="3" id="KW-1185">Reference proteome</keyword>
<organism evidence="2 3">
    <name type="scientific">Pycnoporus cinnabarinus</name>
    <name type="common">Cinnabar-red polypore</name>
    <name type="synonym">Trametes cinnabarina</name>
    <dbReference type="NCBI Taxonomy" id="5643"/>
    <lineage>
        <taxon>Eukaryota</taxon>
        <taxon>Fungi</taxon>
        <taxon>Dikarya</taxon>
        <taxon>Basidiomycota</taxon>
        <taxon>Agaricomycotina</taxon>
        <taxon>Agaricomycetes</taxon>
        <taxon>Polyporales</taxon>
        <taxon>Polyporaceae</taxon>
        <taxon>Trametes</taxon>
    </lineage>
</organism>
<dbReference type="Proteomes" id="UP000029665">
    <property type="component" value="Unassembled WGS sequence"/>
</dbReference>
<feature type="region of interest" description="Disordered" evidence="1">
    <location>
        <begin position="175"/>
        <end position="228"/>
    </location>
</feature>
<protein>
    <submittedName>
        <fullName evidence="2">Uncharacterized protein</fullName>
    </submittedName>
</protein>
<dbReference type="OrthoDB" id="3254429at2759"/>
<sequence length="455" mass="48867">MCTPNHRTDVAARILHVPGNAHQSFRDFYEAQDALNDAIRNGEVRAVPRPPRQINPRPSSSSSRPPRRAQEDHREQHQHQHPSPSAPSGSSGTSAASRARRDALIAATLDEIERERQRGEVPSARAAGTGQTSTRADAVVCQAASAPFCTTRLRQDSIRASFAAGWLAPRHTDFASRPPAHTIGDNVTQPSSDASTSSSPPTQVTVLEHGSDSAPSLSTHQRAQSLPHTFQQSPELCVTGDREQHTVAGPSQKRHLTADGGDQIFPADYSTRALARFPVDRRSDISSPSTGVTRYFPRDYLTQARDETDDLQQSPPRIDIGSPASACYVTPPGSPYTQCAELPNDSPVSVAPTATPSSPSASSAPSRPQHSKIEKSYSDAAIQVDIQTRRQGCAQAAIQISGEKVYATTEAQMSPRPSTTESCTVIAKLPTSRVSFAKAFNTEKISGDAAFVARN</sequence>